<dbReference type="InterPro" id="IPR011053">
    <property type="entry name" value="Single_hybrid_motif"/>
</dbReference>
<dbReference type="SUPFAM" id="SSF52777">
    <property type="entry name" value="CoA-dependent acyltransferases"/>
    <property type="match status" value="1"/>
</dbReference>
<dbReference type="AlphaFoldDB" id="A0A1Y3PBF8"/>
<keyword evidence="4 6" id="KW-0450">Lipoyl</keyword>
<dbReference type="GO" id="GO:0005737">
    <property type="term" value="C:cytoplasm"/>
    <property type="evidence" value="ECO:0007669"/>
    <property type="project" value="TreeGrafter"/>
</dbReference>
<dbReference type="InterPro" id="IPR050743">
    <property type="entry name" value="2-oxoacid_DH_E2_comp"/>
</dbReference>
<dbReference type="Gene3D" id="4.10.320.10">
    <property type="entry name" value="E3-binding domain"/>
    <property type="match status" value="1"/>
</dbReference>
<dbReference type="Gene3D" id="2.40.50.100">
    <property type="match status" value="1"/>
</dbReference>
<comment type="similarity">
    <text evidence="2 6">Belongs to the 2-oxoacid dehydrogenase family.</text>
</comment>
<dbReference type="InterPro" id="IPR036625">
    <property type="entry name" value="E3-bd_dom_sf"/>
</dbReference>
<dbReference type="EC" id="2.3.1.-" evidence="6"/>
<dbReference type="InterPro" id="IPR003016">
    <property type="entry name" value="2-oxoA_DH_lipoyl-BS"/>
</dbReference>
<keyword evidence="3 6" id="KW-0808">Transferase</keyword>
<dbReference type="InterPro" id="IPR004167">
    <property type="entry name" value="PSBD"/>
</dbReference>
<gene>
    <name evidence="10" type="ORF">BAA01_05820</name>
</gene>
<dbReference type="PROSITE" id="PS50968">
    <property type="entry name" value="BIOTINYL_LIPOYL"/>
    <property type="match status" value="1"/>
</dbReference>
<dbReference type="PROSITE" id="PS00189">
    <property type="entry name" value="LIPOYL"/>
    <property type="match status" value="1"/>
</dbReference>
<dbReference type="EMBL" id="LZRT01000121">
    <property type="protein sequence ID" value="OUM84655.1"/>
    <property type="molecule type" value="Genomic_DNA"/>
</dbReference>
<dbReference type="Pfam" id="PF00198">
    <property type="entry name" value="2-oxoacid_dh"/>
    <property type="match status" value="1"/>
</dbReference>
<dbReference type="Gene3D" id="3.30.559.10">
    <property type="entry name" value="Chloramphenicol acetyltransferase-like domain"/>
    <property type="match status" value="1"/>
</dbReference>
<sequence>MLVEFRLPDLGEGIAEGEVVKWLVQEGDWVQEDQPLVEVQTDKATVEIPSPVAGRVRQRMAKEGDIVQVGAVLITIETDGQDARAVQTAPADASAVASPGHAADSQAARPAGDGDGTGAEKRRVLAAPVVRKMAREMGIDLRQVTGSGPGGRILKADLQRFTEARSARVIEWQQEKHEGHVQQERYAQQESFAPVRDQHSAIGTQNMVEVEVERQPLRGIRRAMARRMALSMRTAAHCTGMDEVDVTELVALRRQMAEKAAEKGVKLTYLPFIIKAVISGLKAYPIMNASLDEEKEEILIKREYHIGIAVDTPEGLVVPVIHHADRLSLIQLAETIENLTQRAREGKLRLVDVQGGTFTISNIGALGGTFATPVINYPEVAILGVNRIQPKPVVREDQIVIRQMMGLSLSFDHRVIDGATSARFTNHVTRYLEQPSLLFMEMV</sequence>
<reference evidence="11" key="1">
    <citation type="submission" date="2016-06" db="EMBL/GenBank/DDBJ databases">
        <authorList>
            <person name="Nascimento L."/>
            <person name="Pereira R.V."/>
            <person name="Martins L.F."/>
            <person name="Quaggio R.B."/>
            <person name="Silva A.M."/>
            <person name="Setubal J.C."/>
        </authorList>
    </citation>
    <scope>NUCLEOTIDE SEQUENCE [LARGE SCALE GENOMIC DNA]</scope>
</reference>
<dbReference type="Proteomes" id="UP000196475">
    <property type="component" value="Unassembled WGS sequence"/>
</dbReference>
<organism evidence="10 11">
    <name type="scientific">Bacillus thermozeamaize</name>
    <dbReference type="NCBI Taxonomy" id="230954"/>
    <lineage>
        <taxon>Bacteria</taxon>
        <taxon>Bacillati</taxon>
        <taxon>Bacillota</taxon>
        <taxon>Bacilli</taxon>
        <taxon>Bacillales</taxon>
        <taxon>Bacillaceae</taxon>
        <taxon>Bacillus</taxon>
    </lineage>
</organism>
<evidence type="ECO:0000256" key="5">
    <source>
        <dbReference type="ARBA" id="ARBA00023315"/>
    </source>
</evidence>
<dbReference type="GO" id="GO:0031405">
    <property type="term" value="F:lipoic acid binding"/>
    <property type="evidence" value="ECO:0007669"/>
    <property type="project" value="TreeGrafter"/>
</dbReference>
<evidence type="ECO:0000256" key="2">
    <source>
        <dbReference type="ARBA" id="ARBA00007317"/>
    </source>
</evidence>
<dbReference type="InterPro" id="IPR023213">
    <property type="entry name" value="CAT-like_dom_sf"/>
</dbReference>
<evidence type="ECO:0000256" key="3">
    <source>
        <dbReference type="ARBA" id="ARBA00022679"/>
    </source>
</evidence>
<dbReference type="InterPro" id="IPR001078">
    <property type="entry name" value="2-oxoacid_DH_actylTfrase"/>
</dbReference>
<feature type="region of interest" description="Disordered" evidence="7">
    <location>
        <begin position="87"/>
        <end position="120"/>
    </location>
</feature>
<evidence type="ECO:0000259" key="8">
    <source>
        <dbReference type="PROSITE" id="PS50968"/>
    </source>
</evidence>
<dbReference type="CDD" id="cd06849">
    <property type="entry name" value="lipoyl_domain"/>
    <property type="match status" value="1"/>
</dbReference>
<evidence type="ECO:0000256" key="7">
    <source>
        <dbReference type="SAM" id="MobiDB-lite"/>
    </source>
</evidence>
<keyword evidence="5 6" id="KW-0012">Acyltransferase</keyword>
<dbReference type="InterPro" id="IPR000089">
    <property type="entry name" value="Biotin_lipoyl"/>
</dbReference>
<evidence type="ECO:0000313" key="11">
    <source>
        <dbReference type="Proteomes" id="UP000196475"/>
    </source>
</evidence>
<comment type="cofactor">
    <cofactor evidence="1 6">
        <name>(R)-lipoate</name>
        <dbReference type="ChEBI" id="CHEBI:83088"/>
    </cofactor>
</comment>
<comment type="caution">
    <text evidence="10">The sequence shown here is derived from an EMBL/GenBank/DDBJ whole genome shotgun (WGS) entry which is preliminary data.</text>
</comment>
<evidence type="ECO:0000313" key="10">
    <source>
        <dbReference type="EMBL" id="OUM84655.1"/>
    </source>
</evidence>
<feature type="domain" description="Peripheral subunit-binding (PSBD)" evidence="9">
    <location>
        <begin position="125"/>
        <end position="162"/>
    </location>
</feature>
<dbReference type="Pfam" id="PF00364">
    <property type="entry name" value="Biotin_lipoyl"/>
    <property type="match status" value="1"/>
</dbReference>
<evidence type="ECO:0000256" key="6">
    <source>
        <dbReference type="RuleBase" id="RU003423"/>
    </source>
</evidence>
<dbReference type="FunFam" id="3.30.559.10:FF:000007">
    <property type="entry name" value="Dihydrolipoamide acetyltransferase component of pyruvate dehydrogenase complex"/>
    <property type="match status" value="1"/>
</dbReference>
<dbReference type="GO" id="GO:0016407">
    <property type="term" value="F:acetyltransferase activity"/>
    <property type="evidence" value="ECO:0007669"/>
    <property type="project" value="TreeGrafter"/>
</dbReference>
<proteinExistence type="inferred from homology"/>
<dbReference type="SUPFAM" id="SSF51230">
    <property type="entry name" value="Single hybrid motif"/>
    <property type="match status" value="1"/>
</dbReference>
<dbReference type="Pfam" id="PF02817">
    <property type="entry name" value="E3_binding"/>
    <property type="match status" value="1"/>
</dbReference>
<protein>
    <recommendedName>
        <fullName evidence="6">Dihydrolipoamide acetyltransferase component of pyruvate dehydrogenase complex</fullName>
        <ecNumber evidence="6">2.3.1.-</ecNumber>
    </recommendedName>
</protein>
<accession>A0A1Y3PBF8</accession>
<dbReference type="PROSITE" id="PS51826">
    <property type="entry name" value="PSBD"/>
    <property type="match status" value="1"/>
</dbReference>
<dbReference type="SUPFAM" id="SSF47005">
    <property type="entry name" value="Peripheral subunit-binding domain of 2-oxo acid dehydrogenase complex"/>
    <property type="match status" value="1"/>
</dbReference>
<dbReference type="PANTHER" id="PTHR43178:SF5">
    <property type="entry name" value="LIPOAMIDE ACYLTRANSFERASE COMPONENT OF BRANCHED-CHAIN ALPHA-KETO ACID DEHYDROGENASE COMPLEX, MITOCHONDRIAL"/>
    <property type="match status" value="1"/>
</dbReference>
<evidence type="ECO:0000259" key="9">
    <source>
        <dbReference type="PROSITE" id="PS51826"/>
    </source>
</evidence>
<feature type="domain" description="Lipoyl-binding" evidence="8">
    <location>
        <begin position="2"/>
        <end position="77"/>
    </location>
</feature>
<evidence type="ECO:0000256" key="1">
    <source>
        <dbReference type="ARBA" id="ARBA00001938"/>
    </source>
</evidence>
<evidence type="ECO:0000256" key="4">
    <source>
        <dbReference type="ARBA" id="ARBA00022823"/>
    </source>
</evidence>
<name>A0A1Y3PBF8_9BACI</name>
<dbReference type="PANTHER" id="PTHR43178">
    <property type="entry name" value="DIHYDROLIPOAMIDE ACETYLTRANSFERASE COMPONENT OF PYRUVATE DEHYDROGENASE COMPLEX"/>
    <property type="match status" value="1"/>
</dbReference>